<dbReference type="RefSeq" id="WP_138448925.1">
    <property type="nucleotide sequence ID" value="NZ_VBUT01000006.1"/>
</dbReference>
<feature type="domain" description="Flavin reductase like" evidence="3">
    <location>
        <begin position="14"/>
        <end position="163"/>
    </location>
</feature>
<dbReference type="PANTHER" id="PTHR30466">
    <property type="entry name" value="FLAVIN REDUCTASE"/>
    <property type="match status" value="1"/>
</dbReference>
<evidence type="ECO:0000256" key="2">
    <source>
        <dbReference type="ARBA" id="ARBA00023002"/>
    </source>
</evidence>
<dbReference type="InterPro" id="IPR012349">
    <property type="entry name" value="Split_barrel_FMN-bd"/>
</dbReference>
<name>A0A5R8NMD2_9NOCA</name>
<dbReference type="Gene3D" id="2.30.110.10">
    <property type="entry name" value="Electron Transport, Fmn-binding Protein, Chain A"/>
    <property type="match status" value="1"/>
</dbReference>
<evidence type="ECO:0000313" key="5">
    <source>
        <dbReference type="Proteomes" id="UP000306378"/>
    </source>
</evidence>
<protein>
    <submittedName>
        <fullName evidence="4">Flavin reductase</fullName>
    </submittedName>
</protein>
<dbReference type="Pfam" id="PF01613">
    <property type="entry name" value="Flavin_Reduct"/>
    <property type="match status" value="1"/>
</dbReference>
<dbReference type="Proteomes" id="UP000306378">
    <property type="component" value="Unassembled WGS sequence"/>
</dbReference>
<dbReference type="EMBL" id="VBUT01000006">
    <property type="protein sequence ID" value="TLF76761.1"/>
    <property type="molecule type" value="Genomic_DNA"/>
</dbReference>
<dbReference type="GO" id="GO:0042602">
    <property type="term" value="F:riboflavin reductase (NADPH) activity"/>
    <property type="evidence" value="ECO:0007669"/>
    <property type="project" value="TreeGrafter"/>
</dbReference>
<sequence>MSQDEVGEAFDALIAAADGPIWVVTTVADGRKAGCLVGFAGQVSITPRRFLVAVSKNNHTYRIARRAEYLAVHLLTGEHFDLARLFGTTTGESTDKFARCAWSSGPHGLPILDGAAGWFAGRVIARSDLGDHVGHLLEPLTATAPPPTATGSALHLRAVADLTPGHEA</sequence>
<evidence type="ECO:0000313" key="4">
    <source>
        <dbReference type="EMBL" id="TLF76761.1"/>
    </source>
</evidence>
<keyword evidence="2" id="KW-0560">Oxidoreductase</keyword>
<reference evidence="4 5" key="1">
    <citation type="submission" date="2019-05" db="EMBL/GenBank/DDBJ databases">
        <title>Genomes sequences of two Nocardia cyriacigeorgica environmental isolates, type strains Nocardia asteroides ATCC 19247 and Nocardia cyriacigeorgica DSM 44484.</title>
        <authorList>
            <person name="Vautrin F."/>
            <person name="Bergeron E."/>
            <person name="Dubost A."/>
            <person name="Abrouk D."/>
            <person name="Rodriguez Nava V."/>
            <person name="Pujic P."/>
        </authorList>
    </citation>
    <scope>NUCLEOTIDE SEQUENCE [LARGE SCALE GENOMIC DNA]</scope>
    <source>
        <strain evidence="4 5">EML 446</strain>
    </source>
</reference>
<evidence type="ECO:0000256" key="1">
    <source>
        <dbReference type="ARBA" id="ARBA00008898"/>
    </source>
</evidence>
<dbReference type="PANTHER" id="PTHR30466:SF15">
    <property type="entry name" value="POSSIBLE OXIDOREDUCTASE"/>
    <property type="match status" value="1"/>
</dbReference>
<dbReference type="AlphaFoldDB" id="A0A5R8NMD2"/>
<dbReference type="SMART" id="SM00903">
    <property type="entry name" value="Flavin_Reduct"/>
    <property type="match status" value="1"/>
</dbReference>
<evidence type="ECO:0000259" key="3">
    <source>
        <dbReference type="SMART" id="SM00903"/>
    </source>
</evidence>
<comment type="similarity">
    <text evidence="1">Belongs to the non-flavoprotein flavin reductase family.</text>
</comment>
<proteinExistence type="inferred from homology"/>
<dbReference type="SUPFAM" id="SSF50475">
    <property type="entry name" value="FMN-binding split barrel"/>
    <property type="match status" value="1"/>
</dbReference>
<comment type="caution">
    <text evidence="4">The sequence shown here is derived from an EMBL/GenBank/DDBJ whole genome shotgun (WGS) entry which is preliminary data.</text>
</comment>
<dbReference type="InterPro" id="IPR050268">
    <property type="entry name" value="NADH-dep_flavin_reductase"/>
</dbReference>
<accession>A0A5R8NMD2</accession>
<organism evidence="4 5">
    <name type="scientific">Nocardia cyriacigeorgica</name>
    <dbReference type="NCBI Taxonomy" id="135487"/>
    <lineage>
        <taxon>Bacteria</taxon>
        <taxon>Bacillati</taxon>
        <taxon>Actinomycetota</taxon>
        <taxon>Actinomycetes</taxon>
        <taxon>Mycobacteriales</taxon>
        <taxon>Nocardiaceae</taxon>
        <taxon>Nocardia</taxon>
    </lineage>
</organism>
<dbReference type="InterPro" id="IPR002563">
    <property type="entry name" value="Flavin_Rdtase-like_dom"/>
</dbReference>
<gene>
    <name evidence="4" type="ORF">FEK34_17910</name>
</gene>
<dbReference type="GO" id="GO:0010181">
    <property type="term" value="F:FMN binding"/>
    <property type="evidence" value="ECO:0007669"/>
    <property type="project" value="InterPro"/>
</dbReference>